<dbReference type="Pfam" id="PF00501">
    <property type="entry name" value="AMP-binding"/>
    <property type="match status" value="1"/>
</dbReference>
<keyword evidence="2" id="KW-0276">Fatty acid metabolism</keyword>
<accession>A0A816VY98</accession>
<dbReference type="PANTHER" id="PTHR43272">
    <property type="entry name" value="LONG-CHAIN-FATTY-ACID--COA LIGASE"/>
    <property type="match status" value="1"/>
</dbReference>
<dbReference type="PROSITE" id="PS00455">
    <property type="entry name" value="AMP_BINDING"/>
    <property type="match status" value="1"/>
</dbReference>
<reference evidence="5" key="1">
    <citation type="submission" date="2021-02" db="EMBL/GenBank/DDBJ databases">
        <authorList>
            <person name="Nowell W R."/>
        </authorList>
    </citation>
    <scope>NUCLEOTIDE SEQUENCE</scope>
</reference>
<dbReference type="Proteomes" id="UP000663842">
    <property type="component" value="Unassembled WGS sequence"/>
</dbReference>
<name>A0A816VY98_9BILA</name>
<dbReference type="Proteomes" id="UP000663887">
    <property type="component" value="Unassembled WGS sequence"/>
</dbReference>
<dbReference type="SUPFAM" id="SSF56801">
    <property type="entry name" value="Acetyl-CoA synthetase-like"/>
    <property type="match status" value="1"/>
</dbReference>
<dbReference type="EMBL" id="CAJOBF010004748">
    <property type="protein sequence ID" value="CAF4151341.1"/>
    <property type="molecule type" value="Genomic_DNA"/>
</dbReference>
<dbReference type="EMBL" id="CAJNRG010011568">
    <property type="protein sequence ID" value="CAF2133564.1"/>
    <property type="molecule type" value="Genomic_DNA"/>
</dbReference>
<evidence type="ECO:0000256" key="1">
    <source>
        <dbReference type="ARBA" id="ARBA00022598"/>
    </source>
</evidence>
<evidence type="ECO:0000259" key="4">
    <source>
        <dbReference type="Pfam" id="PF00501"/>
    </source>
</evidence>
<dbReference type="GO" id="GO:0004467">
    <property type="term" value="F:long-chain fatty acid-CoA ligase activity"/>
    <property type="evidence" value="ECO:0007669"/>
    <property type="project" value="UniProtKB-EC"/>
</dbReference>
<keyword evidence="1" id="KW-0436">Ligase</keyword>
<evidence type="ECO:0000313" key="7">
    <source>
        <dbReference type="Proteomes" id="UP000663887"/>
    </source>
</evidence>
<dbReference type="EC" id="6.2.1.3" evidence="3"/>
<evidence type="ECO:0000313" key="5">
    <source>
        <dbReference type="EMBL" id="CAF2133564.1"/>
    </source>
</evidence>
<protein>
    <recommendedName>
        <fullName evidence="3">long-chain-fatty-acid--CoA ligase</fullName>
        <ecNumber evidence="3">6.2.1.3</ecNumber>
    </recommendedName>
</protein>
<dbReference type="InterPro" id="IPR000873">
    <property type="entry name" value="AMP-dep_synth/lig_dom"/>
</dbReference>
<dbReference type="InterPro" id="IPR020845">
    <property type="entry name" value="AMP-binding_CS"/>
</dbReference>
<evidence type="ECO:0000256" key="2">
    <source>
        <dbReference type="ARBA" id="ARBA00022832"/>
    </source>
</evidence>
<proteinExistence type="predicted"/>
<dbReference type="PANTHER" id="PTHR43272:SF107">
    <property type="entry name" value="LONG-CHAIN-FATTY-ACID--COA LIGASE 5"/>
    <property type="match status" value="1"/>
</dbReference>
<dbReference type="Gene3D" id="3.40.50.12780">
    <property type="entry name" value="N-terminal domain of ligase-like"/>
    <property type="match status" value="1"/>
</dbReference>
<comment type="caution">
    <text evidence="5">The sequence shown here is derived from an EMBL/GenBank/DDBJ whole genome shotgun (WGS) entry which is preliminary data.</text>
</comment>
<gene>
    <name evidence="6" type="ORF">UXM345_LOCUS25138</name>
    <name evidence="5" type="ORF">XDN619_LOCUS25204</name>
</gene>
<dbReference type="GO" id="GO:0016020">
    <property type="term" value="C:membrane"/>
    <property type="evidence" value="ECO:0007669"/>
    <property type="project" value="TreeGrafter"/>
</dbReference>
<dbReference type="AlphaFoldDB" id="A0A816VY98"/>
<evidence type="ECO:0000256" key="3">
    <source>
        <dbReference type="ARBA" id="ARBA00026121"/>
    </source>
</evidence>
<evidence type="ECO:0000313" key="6">
    <source>
        <dbReference type="EMBL" id="CAF4151341.1"/>
    </source>
</evidence>
<dbReference type="GO" id="GO:0005783">
    <property type="term" value="C:endoplasmic reticulum"/>
    <property type="evidence" value="ECO:0007669"/>
    <property type="project" value="TreeGrafter"/>
</dbReference>
<dbReference type="InterPro" id="IPR042099">
    <property type="entry name" value="ANL_N_sf"/>
</dbReference>
<organism evidence="5 7">
    <name type="scientific">Rotaria magnacalcarata</name>
    <dbReference type="NCBI Taxonomy" id="392030"/>
    <lineage>
        <taxon>Eukaryota</taxon>
        <taxon>Metazoa</taxon>
        <taxon>Spiralia</taxon>
        <taxon>Gnathifera</taxon>
        <taxon>Rotifera</taxon>
        <taxon>Eurotatoria</taxon>
        <taxon>Bdelloidea</taxon>
        <taxon>Philodinida</taxon>
        <taxon>Philodinidae</taxon>
        <taxon>Rotaria</taxon>
    </lineage>
</organism>
<keyword evidence="2" id="KW-0443">Lipid metabolism</keyword>
<feature type="domain" description="AMP-dependent synthetase/ligase" evidence="4">
    <location>
        <begin position="52"/>
        <end position="471"/>
    </location>
</feature>
<sequence>MEQYETAQAVHSTGAVEIDADEHIYSHPEYTQKLYDHHGFSAQTLYELINQAVQLYGDRPLFSYRSSLDTSFQSYSYKQVWNMILDIGSAMAHLGLNISNETFIGIYGSATIYYALFLYSSWCYSFVPVGIYDSLGHDGVQFIIKHANLKLIFADNLKRVHNLIECHDESSSLETIVSLSEPSLDLIEIAKAKGIRLVTYTTMMDLGKTHRIEPVPPKLTDTAVIMYTSGSTGEPKGCIITHESFICAAAGIILMLNVKDEAPRILNFMPLAHMFGCSTIVIATSMGGEIGFWQGNTNKLINEFNDFEPNLLTMVPRLLNKLYDTVMSETSRKDHLSKSDFIKVAIQSKLTEIRKGNFSCDTIWDEQVFNQIRSMFGNKIEHVVVSSAPLALEVADFCRAAFSCTFIECYGQTECIMGCWQSPNDTLSRETGIPTPVNHIKLIDIPEMGYFAKDRVGEICIRSKATFKGYLKDEAKTRATIDDACWLRTGDVGRWTTNNAMQIIDRHKNIYKLSQGEFIAPEKIEGIYGRSQFISQVYVYGDSLQNFPIAIVLLDDDFVQKWAAENDNDSIVLDTDESKRQLTEIVLKDMIEKGKERDLMSFEQVKMIAIITEPFTIENGLLTPTFKARRYAVEKKYKPLFDDCIKQSTINLRIHFLLLLFNYVKELC</sequence>